<accession>A0A917THC3</accession>
<comment type="similarity">
    <text evidence="1">Belongs to the ROK (NagC/XylR) family.</text>
</comment>
<dbReference type="InterPro" id="IPR043129">
    <property type="entry name" value="ATPase_NBD"/>
</dbReference>
<dbReference type="PANTHER" id="PTHR18964:SF149">
    <property type="entry name" value="BIFUNCTIONAL UDP-N-ACETYLGLUCOSAMINE 2-EPIMERASE_N-ACETYLMANNOSAMINE KINASE"/>
    <property type="match status" value="1"/>
</dbReference>
<keyword evidence="4" id="KW-1185">Reference proteome</keyword>
<evidence type="ECO:0000313" key="3">
    <source>
        <dbReference type="EMBL" id="GGM22337.1"/>
    </source>
</evidence>
<dbReference type="InterPro" id="IPR000835">
    <property type="entry name" value="HTH_MarR-typ"/>
</dbReference>
<dbReference type="InterPro" id="IPR036388">
    <property type="entry name" value="WH-like_DNA-bd_sf"/>
</dbReference>
<proteinExistence type="inferred from homology"/>
<protein>
    <recommendedName>
        <fullName evidence="2">HTH marR-type domain-containing protein</fullName>
    </recommendedName>
</protein>
<dbReference type="AlphaFoldDB" id="A0A917THC3"/>
<dbReference type="CDD" id="cd00090">
    <property type="entry name" value="HTH_ARSR"/>
    <property type="match status" value="1"/>
</dbReference>
<dbReference type="InterPro" id="IPR000600">
    <property type="entry name" value="ROK"/>
</dbReference>
<organism evidence="3 4">
    <name type="scientific">Micromonospora sonchi</name>
    <dbReference type="NCBI Taxonomy" id="1763543"/>
    <lineage>
        <taxon>Bacteria</taxon>
        <taxon>Bacillati</taxon>
        <taxon>Actinomycetota</taxon>
        <taxon>Actinomycetes</taxon>
        <taxon>Micromonosporales</taxon>
        <taxon>Micromonosporaceae</taxon>
        <taxon>Micromonospora</taxon>
    </lineage>
</organism>
<dbReference type="Gene3D" id="1.10.10.10">
    <property type="entry name" value="Winged helix-like DNA-binding domain superfamily/Winged helix DNA-binding domain"/>
    <property type="match status" value="1"/>
</dbReference>
<evidence type="ECO:0000259" key="2">
    <source>
        <dbReference type="Pfam" id="PF12802"/>
    </source>
</evidence>
<reference evidence="3" key="2">
    <citation type="submission" date="2020-09" db="EMBL/GenBank/DDBJ databases">
        <authorList>
            <person name="Sun Q."/>
            <person name="Zhou Y."/>
        </authorList>
    </citation>
    <scope>NUCLEOTIDE SEQUENCE</scope>
    <source>
        <strain evidence="3">CGMCC 4.7312</strain>
    </source>
</reference>
<dbReference type="SUPFAM" id="SSF46785">
    <property type="entry name" value="Winged helix' DNA-binding domain"/>
    <property type="match status" value="1"/>
</dbReference>
<dbReference type="InterPro" id="IPR011991">
    <property type="entry name" value="ArsR-like_HTH"/>
</dbReference>
<dbReference type="Gene3D" id="3.30.420.40">
    <property type="match status" value="2"/>
</dbReference>
<feature type="domain" description="HTH marR-type" evidence="2">
    <location>
        <begin position="21"/>
        <end position="70"/>
    </location>
</feature>
<evidence type="ECO:0000256" key="1">
    <source>
        <dbReference type="ARBA" id="ARBA00006479"/>
    </source>
</evidence>
<reference evidence="3" key="1">
    <citation type="journal article" date="2014" name="Int. J. Syst. Evol. Microbiol.">
        <title>Complete genome sequence of Corynebacterium casei LMG S-19264T (=DSM 44701T), isolated from a smear-ripened cheese.</title>
        <authorList>
            <consortium name="US DOE Joint Genome Institute (JGI-PGF)"/>
            <person name="Walter F."/>
            <person name="Albersmeier A."/>
            <person name="Kalinowski J."/>
            <person name="Ruckert C."/>
        </authorList>
    </citation>
    <scope>NUCLEOTIDE SEQUENCE</scope>
    <source>
        <strain evidence="3">CGMCC 4.7312</strain>
    </source>
</reference>
<dbReference type="Pfam" id="PF00480">
    <property type="entry name" value="ROK"/>
    <property type="match status" value="1"/>
</dbReference>
<dbReference type="EMBL" id="BMNB01000001">
    <property type="protein sequence ID" value="GGM22337.1"/>
    <property type="molecule type" value="Genomic_DNA"/>
</dbReference>
<comment type="caution">
    <text evidence="3">The sequence shown here is derived from an EMBL/GenBank/DDBJ whole genome shotgun (WGS) entry which is preliminary data.</text>
</comment>
<sequence>MSATRLPGTPRLLRALNDRAALELLLEQGPLTRARLGELTGLSKVTASQLVERLEERGLVTRVGEQAGGRGPNAQLYAVRPGSAHVIGVDVGPERVVAACADITGAVIGRVEQSTRDTDDPVGVVHNAVVQAASSAGAQLSSVRRIVLGTPGLVDPGTGDITFAFNLPRWHRGLLAALRDDLDTPVVFENDVNLAAVAEAQSGAAQGLADFVLVWVGTGVGLAIMLGGRLHQGSSGAAGEIGYLPVPGAPIPRDVSRRAKPAFQQLAGADAIRALAREHGYPDTSAADAVRAAIADGTAGGPMLDEVARRLALGVASTCVVLDPPLVVLAGEVGQAGGAALAERVQHEVAAITLVRPRVVPTGLTEESILHGALRTALDAVRDEVFGSTVG</sequence>
<dbReference type="SUPFAM" id="SSF53067">
    <property type="entry name" value="Actin-like ATPase domain"/>
    <property type="match status" value="1"/>
</dbReference>
<dbReference type="GO" id="GO:0003700">
    <property type="term" value="F:DNA-binding transcription factor activity"/>
    <property type="evidence" value="ECO:0007669"/>
    <property type="project" value="InterPro"/>
</dbReference>
<evidence type="ECO:0000313" key="4">
    <source>
        <dbReference type="Proteomes" id="UP000608890"/>
    </source>
</evidence>
<dbReference type="RefSeq" id="WP_189040458.1">
    <property type="nucleotide sequence ID" value="NZ_BMNB01000001.1"/>
</dbReference>
<dbReference type="CDD" id="cd23763">
    <property type="entry name" value="ASKHA_ATPase_ROK"/>
    <property type="match status" value="1"/>
</dbReference>
<dbReference type="PANTHER" id="PTHR18964">
    <property type="entry name" value="ROK (REPRESSOR, ORF, KINASE) FAMILY"/>
    <property type="match status" value="1"/>
</dbReference>
<gene>
    <name evidence="3" type="ORF">GCM10011608_03910</name>
</gene>
<dbReference type="Pfam" id="PF12802">
    <property type="entry name" value="MarR_2"/>
    <property type="match status" value="1"/>
</dbReference>
<dbReference type="InterPro" id="IPR036390">
    <property type="entry name" value="WH_DNA-bd_sf"/>
</dbReference>
<dbReference type="Proteomes" id="UP000608890">
    <property type="component" value="Unassembled WGS sequence"/>
</dbReference>
<name>A0A917THC3_9ACTN</name>